<evidence type="ECO:0000313" key="1">
    <source>
        <dbReference type="EMBL" id="PSN62023.1"/>
    </source>
</evidence>
<gene>
    <name evidence="1" type="ORF">BS50DRAFT_135648</name>
</gene>
<dbReference type="EMBL" id="KZ678142">
    <property type="protein sequence ID" value="PSN62023.1"/>
    <property type="molecule type" value="Genomic_DNA"/>
</dbReference>
<dbReference type="AlphaFoldDB" id="A0A2T2N9E0"/>
<accession>A0A2T2N9E0</accession>
<organism evidence="1 2">
    <name type="scientific">Corynespora cassiicola Philippines</name>
    <dbReference type="NCBI Taxonomy" id="1448308"/>
    <lineage>
        <taxon>Eukaryota</taxon>
        <taxon>Fungi</taxon>
        <taxon>Dikarya</taxon>
        <taxon>Ascomycota</taxon>
        <taxon>Pezizomycotina</taxon>
        <taxon>Dothideomycetes</taxon>
        <taxon>Pleosporomycetidae</taxon>
        <taxon>Pleosporales</taxon>
        <taxon>Corynesporascaceae</taxon>
        <taxon>Corynespora</taxon>
    </lineage>
</organism>
<dbReference type="Proteomes" id="UP000240883">
    <property type="component" value="Unassembled WGS sequence"/>
</dbReference>
<reference evidence="1 2" key="1">
    <citation type="journal article" date="2018" name="Front. Microbiol.">
        <title>Genome-Wide Analysis of Corynespora cassiicola Leaf Fall Disease Putative Effectors.</title>
        <authorList>
            <person name="Lopez D."/>
            <person name="Ribeiro S."/>
            <person name="Label P."/>
            <person name="Fumanal B."/>
            <person name="Venisse J.S."/>
            <person name="Kohler A."/>
            <person name="de Oliveira R.R."/>
            <person name="Labutti K."/>
            <person name="Lipzen A."/>
            <person name="Lail K."/>
            <person name="Bauer D."/>
            <person name="Ohm R.A."/>
            <person name="Barry K.W."/>
            <person name="Spatafora J."/>
            <person name="Grigoriev I.V."/>
            <person name="Martin F.M."/>
            <person name="Pujade-Renaud V."/>
        </authorList>
    </citation>
    <scope>NUCLEOTIDE SEQUENCE [LARGE SCALE GENOMIC DNA]</scope>
    <source>
        <strain evidence="1 2">Philippines</strain>
    </source>
</reference>
<proteinExistence type="predicted"/>
<keyword evidence="2" id="KW-1185">Reference proteome</keyword>
<sequence length="150" mass="15782">MLGQCSVLLTHSLTGLAGWPRGHPSHEACAAVLTIGGDGGGAHGPRARVRIHMCIIICCYSLQCDFSLNSKKTSRSLVPTQRTGRQAGEWIKGCFRASARRTAQCSAAQRSGGAGKRRSMGCALVGCDNAITVHSLLRGPSQLPLLLSGR</sequence>
<name>A0A2T2N9E0_CORCC</name>
<evidence type="ECO:0000313" key="2">
    <source>
        <dbReference type="Proteomes" id="UP000240883"/>
    </source>
</evidence>
<protein>
    <submittedName>
        <fullName evidence="1">Uncharacterized protein</fullName>
    </submittedName>
</protein>